<feature type="compositionally biased region" description="Low complexity" evidence="1">
    <location>
        <begin position="624"/>
        <end position="636"/>
    </location>
</feature>
<dbReference type="EMBL" id="GL377309">
    <property type="protein sequence ID" value="EFI94474.1"/>
    <property type="molecule type" value="Genomic_DNA"/>
</dbReference>
<dbReference type="PROSITE" id="PS50190">
    <property type="entry name" value="SEC7"/>
    <property type="match status" value="1"/>
</dbReference>
<dbReference type="InterPro" id="IPR000904">
    <property type="entry name" value="Sec7_dom"/>
</dbReference>
<feature type="compositionally biased region" description="Low complexity" evidence="1">
    <location>
        <begin position="337"/>
        <end position="352"/>
    </location>
</feature>
<dbReference type="RefSeq" id="XP_003029377.1">
    <property type="nucleotide sequence ID" value="XM_003029331.1"/>
</dbReference>
<dbReference type="OMA" id="IIMWRSG"/>
<dbReference type="Pfam" id="PF01369">
    <property type="entry name" value="Sec7"/>
    <property type="match status" value="1"/>
</dbReference>
<feature type="compositionally biased region" description="Low complexity" evidence="1">
    <location>
        <begin position="306"/>
        <end position="317"/>
    </location>
</feature>
<feature type="compositionally biased region" description="Basic and acidic residues" evidence="1">
    <location>
        <begin position="380"/>
        <end position="389"/>
    </location>
</feature>
<feature type="region of interest" description="Disordered" evidence="1">
    <location>
        <begin position="1"/>
        <end position="187"/>
    </location>
</feature>
<feature type="compositionally biased region" description="Low complexity" evidence="1">
    <location>
        <begin position="1"/>
        <end position="30"/>
    </location>
</feature>
<evidence type="ECO:0000256" key="1">
    <source>
        <dbReference type="SAM" id="MobiDB-lite"/>
    </source>
</evidence>
<dbReference type="VEuPathDB" id="FungiDB:SCHCODRAFT_02634603"/>
<feature type="compositionally biased region" description="Polar residues" evidence="1">
    <location>
        <begin position="54"/>
        <end position="67"/>
    </location>
</feature>
<dbReference type="Gene3D" id="1.10.220.20">
    <property type="match status" value="1"/>
</dbReference>
<feature type="compositionally biased region" description="Basic residues" evidence="1">
    <location>
        <begin position="1563"/>
        <end position="1577"/>
    </location>
</feature>
<dbReference type="InParanoid" id="D8QC71"/>
<feature type="compositionally biased region" description="Low complexity" evidence="1">
    <location>
        <begin position="847"/>
        <end position="859"/>
    </location>
</feature>
<feature type="compositionally biased region" description="Basic residues" evidence="1">
    <location>
        <begin position="129"/>
        <end position="142"/>
    </location>
</feature>
<proteinExistence type="predicted"/>
<dbReference type="InterPro" id="IPR023394">
    <property type="entry name" value="Sec7_C_sf"/>
</dbReference>
<feature type="non-terminal residue" evidence="3">
    <location>
        <position position="1634"/>
    </location>
</feature>
<feature type="compositionally biased region" description="Pro residues" evidence="1">
    <location>
        <begin position="80"/>
        <end position="96"/>
    </location>
</feature>
<dbReference type="GO" id="GO:0032012">
    <property type="term" value="P:regulation of ARF protein signal transduction"/>
    <property type="evidence" value="ECO:0007669"/>
    <property type="project" value="InterPro"/>
</dbReference>
<dbReference type="eggNOG" id="KOG0928">
    <property type="taxonomic scope" value="Eukaryota"/>
</dbReference>
<dbReference type="SUPFAM" id="SSF48425">
    <property type="entry name" value="Sec7 domain"/>
    <property type="match status" value="1"/>
</dbReference>
<feature type="compositionally biased region" description="Acidic residues" evidence="1">
    <location>
        <begin position="550"/>
        <end position="572"/>
    </location>
</feature>
<feature type="compositionally biased region" description="Pro residues" evidence="1">
    <location>
        <begin position="170"/>
        <end position="181"/>
    </location>
</feature>
<reference evidence="3 4" key="1">
    <citation type="journal article" date="2010" name="Nat. Biotechnol.">
        <title>Genome sequence of the model mushroom Schizophyllum commune.</title>
        <authorList>
            <person name="Ohm R.A."/>
            <person name="de Jong J.F."/>
            <person name="Lugones L.G."/>
            <person name="Aerts A."/>
            <person name="Kothe E."/>
            <person name="Stajich J.E."/>
            <person name="de Vries R.P."/>
            <person name="Record E."/>
            <person name="Levasseur A."/>
            <person name="Baker S.E."/>
            <person name="Bartholomew K.A."/>
            <person name="Coutinho P.M."/>
            <person name="Erdmann S."/>
            <person name="Fowler T.J."/>
            <person name="Gathman A.C."/>
            <person name="Lombard V."/>
            <person name="Henrissat B."/>
            <person name="Knabe N."/>
            <person name="Kuees U."/>
            <person name="Lilly W.W."/>
            <person name="Lindquist E."/>
            <person name="Lucas S."/>
            <person name="Magnuson J.K."/>
            <person name="Piumi F."/>
            <person name="Raudaskoski M."/>
            <person name="Salamov A."/>
            <person name="Schmutz J."/>
            <person name="Schwarze F.W.M.R."/>
            <person name="vanKuyk P.A."/>
            <person name="Horton J.S."/>
            <person name="Grigoriev I.V."/>
            <person name="Woesten H.A.B."/>
        </authorList>
    </citation>
    <scope>NUCLEOTIDE SEQUENCE [LARGE SCALE GENOMIC DNA]</scope>
    <source>
        <strain evidence="4">H4-8 / FGSC 9210</strain>
    </source>
</reference>
<feature type="compositionally biased region" description="Polar residues" evidence="1">
    <location>
        <begin position="735"/>
        <end position="745"/>
    </location>
</feature>
<evidence type="ECO:0000313" key="4">
    <source>
        <dbReference type="Proteomes" id="UP000007431"/>
    </source>
</evidence>
<feature type="region of interest" description="Disordered" evidence="1">
    <location>
        <begin position="784"/>
        <end position="902"/>
    </location>
</feature>
<dbReference type="InterPro" id="IPR011993">
    <property type="entry name" value="PH-like_dom_sf"/>
</dbReference>
<sequence length="1634" mass="177663">MSQDPTRSPTSESRARRASAVAKLKRAASLPRMKDGRRPPMHTEAQSEGEKASTDSGSGTPEISGTTPEPLAPQATYDEPPAPALVPEPEPEPTPTQTPVTETMQESGMGDVEGEAEEGPATPSDRPRSRNRKRNRSRSRGRGSKEFRKAKSPTPSQMLAGDSSQDEEMPPPPPQPLPPLGMPMLISPIPQTLDARTRFLRTPTPDPSLFPMAQTQSPTPMLPSLELLQRGMLFRSNSAGAGRRLAMAKLTGGTETYDPTPSPAPPGTMPKLSRSQTVSGGERVAARQFMLTAIGQRTRRGDNEAEQPSAAEELSAPSPSPSPSPSAKRRRRRSRQAQRISQQQQAAAMAAAGHQTTSDSEFMSTTPNTPVQPPTPLQPDLDRLQDLRARSTTPSFMTSPLMRTLSREQQRPETPPTTQQQDRFTTPKKRRGSILIEDDYEAQEQTLPPMPTRPPPGFRVPFSSDAPSQISVESGAPGSIGVPVFLSSQRSLAKPDEFPSSPFATPLRERALLQDEHDEDEEEKVLYNNSYPSYEDREISWVADPVPEVHDEDEEEPSEGEDADADGYEDDAQAQSEVASTSNRDQEESSRPSSDHGLGSETSHDLLTSFPNPPSPASNRALSHVRVSSGSSMSPSAGATRPSVVSPLDEVLSRRQSGFHDTERTLSNDSSLSKREGGSTSTWDKIKNSLSRSNSSSGRRSRSNSVLNRERREHTDSSVSRESGASITGPVGLMQSPSASGSYQSLVPHLPGHASPMPPPSGDLSHYNDAKLFPFPGMKMLEEQRRAKEGFSASASTPDFSGMGGKTDDEHSPRSPILQGFFTGSGRERKLSHQASDTRLLAKYNGAAPPMSAAPSSSSHDYPQSPPTPSGSSKLPTNLPAVRQWISKNLKKKASSPQMGHSISTASISLPIIAPPMHSKKPSLSELLQLPKEDSPGSEWSDVGGPVLPVQTPPQQARALEVRDGSASNSDQTDTEKTPRAKKVAPVLETDESSTTSYEAPRPSPPEHPATVTPDPTSSLGPGSSLSDYPAQSTSTSSSNSSGSSSSAYMPSVKSQGPVILEKLEESLSRGSRGPMWAGVLEEPTRKLLLSSPVLQVVDSNTVKDRFLFLFTDILVIAKPVIQDSDNMLEPTWALIAPDKKFIVKSVVRLRDLRFNDERSDMQSKGLSATAVPRSPAMRTFVHQFARDPDMAISTLLTKAGTTGDAVAVGQLLFRTLELDRVRLGEYLAQRTSKVVLKTFVDTFGFAGMRIDKALRAFLMSIHAPTRSALDTLLDAFASRWYVANAGIVAYDRDLAVRFVRAIVQLNELVHGGVATEPGPTGYMLNQISSRDFISAFRRFDPRYLVADDLLDDVYRDICSERLAMARDPSSGGLPDIPVTIKRPVPMRLTYKIQSEPIIFRIPQPDNQFSIHLSGQGLTFDPEILYFARSPEASFRVTGTALGPTTLVLERRGSNALRYTGLPLSCGMRVERAFMRNTFQVAFRDRGGAKRRYMFSVDDHLLRHQWATYLPRQIRTCAGDSEAVIPRGAFHRAAENVALAVLQETLIGSGKAPQTASTPATHARSKSRSKVYHRHGAGRNELELGAEESDESSGREGRLWSGRELETLCLQNSSVTLVLSYLQVGALESKPVPL</sequence>
<feature type="region of interest" description="Disordered" evidence="1">
    <location>
        <begin position="199"/>
        <end position="218"/>
    </location>
</feature>
<feature type="domain" description="SEC7" evidence="2">
    <location>
        <begin position="1152"/>
        <end position="1361"/>
    </location>
</feature>
<feature type="region of interest" description="Disordered" evidence="1">
    <location>
        <begin position="1550"/>
        <end position="1596"/>
    </location>
</feature>
<dbReference type="Proteomes" id="UP000007431">
    <property type="component" value="Unassembled WGS sequence"/>
</dbReference>
<dbReference type="InterPro" id="IPR035999">
    <property type="entry name" value="Sec7_dom_sf"/>
</dbReference>
<name>D8QC71_SCHCM</name>
<organism evidence="4">
    <name type="scientific">Schizophyllum commune (strain H4-8 / FGSC 9210)</name>
    <name type="common">Split gill fungus</name>
    <dbReference type="NCBI Taxonomy" id="578458"/>
    <lineage>
        <taxon>Eukaryota</taxon>
        <taxon>Fungi</taxon>
        <taxon>Dikarya</taxon>
        <taxon>Basidiomycota</taxon>
        <taxon>Agaricomycotina</taxon>
        <taxon>Agaricomycetes</taxon>
        <taxon>Agaricomycetidae</taxon>
        <taxon>Agaricales</taxon>
        <taxon>Schizophyllaceae</taxon>
        <taxon>Schizophyllum</taxon>
    </lineage>
</organism>
<feature type="region of interest" description="Disordered" evidence="1">
    <location>
        <begin position="914"/>
        <end position="1054"/>
    </location>
</feature>
<dbReference type="SUPFAM" id="SSF50729">
    <property type="entry name" value="PH domain-like"/>
    <property type="match status" value="1"/>
</dbReference>
<feature type="compositionally biased region" description="Basic and acidic residues" evidence="1">
    <location>
        <begin position="584"/>
        <end position="594"/>
    </location>
</feature>
<accession>D8QC71</accession>
<feature type="compositionally biased region" description="Pro residues" evidence="1">
    <location>
        <begin position="448"/>
        <end position="458"/>
    </location>
</feature>
<feature type="compositionally biased region" description="Basic residues" evidence="1">
    <location>
        <begin position="327"/>
        <end position="336"/>
    </location>
</feature>
<dbReference type="GO" id="GO:0005085">
    <property type="term" value="F:guanyl-nucleotide exchange factor activity"/>
    <property type="evidence" value="ECO:0007669"/>
    <property type="project" value="InterPro"/>
</dbReference>
<protein>
    <recommendedName>
        <fullName evidence="2">SEC7 domain-containing protein</fullName>
    </recommendedName>
</protein>
<dbReference type="PANTHER" id="PTHR10663">
    <property type="entry name" value="GUANYL-NUCLEOTIDE EXCHANGE FACTOR"/>
    <property type="match status" value="1"/>
</dbReference>
<evidence type="ECO:0000313" key="3">
    <source>
        <dbReference type="EMBL" id="EFI94474.1"/>
    </source>
</evidence>
<gene>
    <name evidence="3" type="ORF">SCHCODRAFT_111473</name>
</gene>
<keyword evidence="4" id="KW-1185">Reference proteome</keyword>
<dbReference type="SMART" id="SM00222">
    <property type="entry name" value="Sec7"/>
    <property type="match status" value="1"/>
</dbReference>
<feature type="compositionally biased region" description="Polar residues" evidence="1">
    <location>
        <begin position="717"/>
        <end position="726"/>
    </location>
</feature>
<feature type="compositionally biased region" description="Polar residues" evidence="1">
    <location>
        <begin position="354"/>
        <end position="364"/>
    </location>
</feature>
<dbReference type="Gene3D" id="2.30.29.30">
    <property type="entry name" value="Pleckstrin-homology domain (PH domain)/Phosphotyrosine-binding domain (PTB)"/>
    <property type="match status" value="1"/>
</dbReference>
<dbReference type="OrthoDB" id="430364at2759"/>
<dbReference type="HOGENOM" id="CLU_001294_0_0_1"/>
<dbReference type="Gene3D" id="1.10.1000.11">
    <property type="entry name" value="Arf Nucleotide-binding Site Opener,domain 2"/>
    <property type="match status" value="1"/>
</dbReference>
<dbReference type="PANTHER" id="PTHR10663:SF405">
    <property type="entry name" value="ARF GUANINE NUCLEOTIDE EXCHANGE FACTOR SYT1"/>
    <property type="match status" value="1"/>
</dbReference>
<feature type="compositionally biased region" description="Low complexity" evidence="1">
    <location>
        <begin position="688"/>
        <end position="707"/>
    </location>
</feature>
<dbReference type="GeneID" id="9594127"/>
<feature type="compositionally biased region" description="Basic and acidic residues" evidence="1">
    <location>
        <begin position="658"/>
        <end position="677"/>
    </location>
</feature>
<feature type="compositionally biased region" description="Low complexity" evidence="1">
    <location>
        <begin position="1013"/>
        <end position="1047"/>
    </location>
</feature>
<dbReference type="KEGG" id="scm:SCHCO_02634603"/>
<feature type="region of interest" description="Disordered" evidence="1">
    <location>
        <begin position="252"/>
        <end position="769"/>
    </location>
</feature>
<dbReference type="STRING" id="578458.D8QC71"/>
<evidence type="ECO:0000259" key="2">
    <source>
        <dbReference type="PROSITE" id="PS50190"/>
    </source>
</evidence>